<organism evidence="2 3">
    <name type="scientific">Hydrogenophaga taeniospiralis CCUG 15921</name>
    <dbReference type="NCBI Taxonomy" id="1281780"/>
    <lineage>
        <taxon>Bacteria</taxon>
        <taxon>Pseudomonadati</taxon>
        <taxon>Pseudomonadota</taxon>
        <taxon>Betaproteobacteria</taxon>
        <taxon>Burkholderiales</taxon>
        <taxon>Comamonadaceae</taxon>
        <taxon>Hydrogenophaga</taxon>
    </lineage>
</organism>
<feature type="signal peptide" evidence="1">
    <location>
        <begin position="1"/>
        <end position="17"/>
    </location>
</feature>
<evidence type="ECO:0000256" key="1">
    <source>
        <dbReference type="SAM" id="SignalP"/>
    </source>
</evidence>
<dbReference type="Proteomes" id="UP001152876">
    <property type="component" value="Unassembled WGS sequence"/>
</dbReference>
<reference evidence="2" key="1">
    <citation type="submission" date="2013-01" db="EMBL/GenBank/DDBJ databases">
        <title>Genome draft of Hydrogenophaga taeniospiralis 2K1.</title>
        <authorList>
            <person name="Gomila M."/>
            <person name="Lalucat J."/>
        </authorList>
    </citation>
    <scope>NUCLEOTIDE SEQUENCE</scope>
    <source>
        <strain evidence="2">CCUG 15921</strain>
    </source>
</reference>
<comment type="caution">
    <text evidence="2">The sequence shown here is derived from an EMBL/GenBank/DDBJ whole genome shotgun (WGS) entry which is preliminary data.</text>
</comment>
<keyword evidence="1" id="KW-0732">Signal</keyword>
<accession>A0A9X4S6U1</accession>
<proteinExistence type="predicted"/>
<feature type="chain" id="PRO_5040968882" evidence="1">
    <location>
        <begin position="18"/>
        <end position="95"/>
    </location>
</feature>
<protein>
    <submittedName>
        <fullName evidence="2">Uncharacterized protein</fullName>
    </submittedName>
</protein>
<evidence type="ECO:0000313" key="2">
    <source>
        <dbReference type="EMBL" id="MDG5974237.1"/>
    </source>
</evidence>
<dbReference type="AlphaFoldDB" id="A0A9X4S6U1"/>
<dbReference type="RefSeq" id="WP_068170221.1">
    <property type="nucleotide sequence ID" value="NZ_AOGK01000002.1"/>
</dbReference>
<gene>
    <name evidence="2" type="ORF">H010_03182</name>
</gene>
<sequence>MRPLFFLLLICVGTASAAGPWRASERNTRGWALMTPKERLEHQATVRAFTNLAECRAYQLRHHAQMEARARASGQALQPGRRDICEHLRPPAAQP</sequence>
<keyword evidence="3" id="KW-1185">Reference proteome</keyword>
<dbReference type="EMBL" id="AOGK01000002">
    <property type="protein sequence ID" value="MDG5974237.1"/>
    <property type="molecule type" value="Genomic_DNA"/>
</dbReference>
<dbReference type="OrthoDB" id="8140134at2"/>
<evidence type="ECO:0000313" key="3">
    <source>
        <dbReference type="Proteomes" id="UP001152876"/>
    </source>
</evidence>
<name>A0A9X4S6U1_9BURK</name>